<feature type="domain" description="Acyl-CoA dehydrogenase/oxidase C-terminal" evidence="7">
    <location>
        <begin position="268"/>
        <end position="427"/>
    </location>
</feature>
<sequence>MAAPTKAVILPPSSTEHFGSIIPFAEPTWYNTSSSTTPFYKESHIRLRNEIRKYYEESVIPHAAKWEEEGRVPDDVFKRGAQKGYVAAAVAHYGLSVEDLRAAGVSLPGNIDPSKWDIFHDFILTGVVWGMGGGNAIGCPPIINFASPQLRQEVLPGILNGSIRVCLGITEPEAAVKTDDGNHYRVNGSKKWITNALCTHGGGGLYVQTLADTYKDGMKGISMLLIPLKSKGIKMRPLKNSGVNSSGSTYIEFDDVIVDKKYLLGRENEGFRIIMSNFNHERLSLAQLSLRMSRICAEDAFSHAVTRSTFGKLLIENQVIREKLGKMGRRIESLQAWIELICHHYQLSCEVSKAKADREVAASVALAKVEAGRTLEEVCREAQQILGGLAYQRGSGRGARIEQISRDVRVMVVGGGSEEILTELGMRQQIVNFMAKSRM</sequence>
<dbReference type="InterPro" id="IPR006091">
    <property type="entry name" value="Acyl-CoA_Oxase/DH_mid-dom"/>
</dbReference>
<keyword evidence="3 6" id="KW-0285">Flavoprotein</keyword>
<dbReference type="InterPro" id="IPR009100">
    <property type="entry name" value="AcylCoA_DH/oxidase_NM_dom_sf"/>
</dbReference>
<proteinExistence type="inferred from homology"/>
<evidence type="ECO:0000256" key="3">
    <source>
        <dbReference type="ARBA" id="ARBA00022630"/>
    </source>
</evidence>
<comment type="caution">
    <text evidence="10">The sequence shown here is derived from an EMBL/GenBank/DDBJ whole genome shotgun (WGS) entry which is preliminary data.</text>
</comment>
<dbReference type="GO" id="GO:0003995">
    <property type="term" value="F:acyl-CoA dehydrogenase activity"/>
    <property type="evidence" value="ECO:0007669"/>
    <property type="project" value="TreeGrafter"/>
</dbReference>
<keyword evidence="12" id="KW-1185">Reference proteome</keyword>
<dbReference type="EMBL" id="MDYQ01000159">
    <property type="protein sequence ID" value="PRP80184.1"/>
    <property type="molecule type" value="Genomic_DNA"/>
</dbReference>
<comment type="similarity">
    <text evidence="2 6">Belongs to the acyl-CoA dehydrogenase family.</text>
</comment>
<dbReference type="Pfam" id="PF02770">
    <property type="entry name" value="Acyl-CoA_dh_M"/>
    <property type="match status" value="1"/>
</dbReference>
<evidence type="ECO:0000313" key="12">
    <source>
        <dbReference type="Proteomes" id="UP000241769"/>
    </source>
</evidence>
<dbReference type="GO" id="GO:0033539">
    <property type="term" value="P:fatty acid beta-oxidation using acyl-CoA dehydrogenase"/>
    <property type="evidence" value="ECO:0007669"/>
    <property type="project" value="TreeGrafter"/>
</dbReference>
<evidence type="ECO:0000256" key="4">
    <source>
        <dbReference type="ARBA" id="ARBA00022827"/>
    </source>
</evidence>
<keyword evidence="5 6" id="KW-0560">Oxidoreductase</keyword>
<dbReference type="PANTHER" id="PTHR48083">
    <property type="entry name" value="MEDIUM-CHAIN SPECIFIC ACYL-COA DEHYDROGENASE, MITOCHONDRIAL-RELATED"/>
    <property type="match status" value="1"/>
</dbReference>
<evidence type="ECO:0000256" key="2">
    <source>
        <dbReference type="ARBA" id="ARBA00009347"/>
    </source>
</evidence>
<dbReference type="Gene3D" id="2.40.110.10">
    <property type="entry name" value="Butyryl-CoA Dehydrogenase, subunit A, domain 2"/>
    <property type="match status" value="1"/>
</dbReference>
<gene>
    <name evidence="11" type="ORF">PROFUN_09511</name>
    <name evidence="10" type="ORF">PROFUN_12142</name>
</gene>
<evidence type="ECO:0000259" key="7">
    <source>
        <dbReference type="Pfam" id="PF00441"/>
    </source>
</evidence>
<protein>
    <recommendedName>
        <fullName evidence="13">Acyl-CoA dehydrogenase</fullName>
    </recommendedName>
</protein>
<dbReference type="GO" id="GO:0050660">
    <property type="term" value="F:flavin adenine dinucleotide binding"/>
    <property type="evidence" value="ECO:0007669"/>
    <property type="project" value="InterPro"/>
</dbReference>
<dbReference type="InParanoid" id="A0A2P6N8B0"/>
<name>A0A2P6N8B0_9EUKA</name>
<evidence type="ECO:0000259" key="8">
    <source>
        <dbReference type="Pfam" id="PF02770"/>
    </source>
</evidence>
<dbReference type="PANTHER" id="PTHR48083:SF17">
    <property type="entry name" value="ACYL-COA DEHYDROGENASE (AFU_ORTHOLOGUE AFUA_2G16630)-RELATED"/>
    <property type="match status" value="1"/>
</dbReference>
<feature type="domain" description="Acyl-CoA dehydrogenase/oxidase N-terminal" evidence="9">
    <location>
        <begin position="42"/>
        <end position="94"/>
    </location>
</feature>
<evidence type="ECO:0000256" key="1">
    <source>
        <dbReference type="ARBA" id="ARBA00001974"/>
    </source>
</evidence>
<dbReference type="Pfam" id="PF00441">
    <property type="entry name" value="Acyl-CoA_dh_1"/>
    <property type="match status" value="1"/>
</dbReference>
<dbReference type="InterPro" id="IPR046373">
    <property type="entry name" value="Acyl-CoA_Oxase/DH_mid-dom_sf"/>
</dbReference>
<evidence type="ECO:0000313" key="10">
    <source>
        <dbReference type="EMBL" id="PRP80184.1"/>
    </source>
</evidence>
<evidence type="ECO:0008006" key="13">
    <source>
        <dbReference type="Google" id="ProtNLM"/>
    </source>
</evidence>
<accession>A0A2P6N8B0</accession>
<comment type="cofactor">
    <cofactor evidence="1 6">
        <name>FAD</name>
        <dbReference type="ChEBI" id="CHEBI:57692"/>
    </cofactor>
</comment>
<dbReference type="InterPro" id="IPR037069">
    <property type="entry name" value="AcylCoA_DH/ox_N_sf"/>
</dbReference>
<dbReference type="SUPFAM" id="SSF47203">
    <property type="entry name" value="Acyl-CoA dehydrogenase C-terminal domain-like"/>
    <property type="match status" value="1"/>
</dbReference>
<evidence type="ECO:0000259" key="9">
    <source>
        <dbReference type="Pfam" id="PF02771"/>
    </source>
</evidence>
<evidence type="ECO:0000256" key="5">
    <source>
        <dbReference type="ARBA" id="ARBA00023002"/>
    </source>
</evidence>
<dbReference type="STRING" id="1890364.A0A2P6N8B0"/>
<dbReference type="Proteomes" id="UP000241769">
    <property type="component" value="Unassembled WGS sequence"/>
</dbReference>
<dbReference type="Gene3D" id="1.10.540.10">
    <property type="entry name" value="Acyl-CoA dehydrogenase/oxidase, N-terminal domain"/>
    <property type="match status" value="1"/>
</dbReference>
<dbReference type="AlphaFoldDB" id="A0A2P6N8B0"/>
<dbReference type="GO" id="GO:0005737">
    <property type="term" value="C:cytoplasm"/>
    <property type="evidence" value="ECO:0007669"/>
    <property type="project" value="TreeGrafter"/>
</dbReference>
<dbReference type="InterPro" id="IPR036250">
    <property type="entry name" value="AcylCo_DH-like_C"/>
</dbReference>
<dbReference type="Gene3D" id="1.20.140.10">
    <property type="entry name" value="Butyryl-CoA Dehydrogenase, subunit A, domain 3"/>
    <property type="match status" value="1"/>
</dbReference>
<keyword evidence="4 6" id="KW-0274">FAD</keyword>
<reference evidence="10 12" key="1">
    <citation type="journal article" date="2018" name="Genome Biol. Evol.">
        <title>Multiple Roots of Fruiting Body Formation in Amoebozoa.</title>
        <authorList>
            <person name="Hillmann F."/>
            <person name="Forbes G."/>
            <person name="Novohradska S."/>
            <person name="Ferling I."/>
            <person name="Riege K."/>
            <person name="Groth M."/>
            <person name="Westermann M."/>
            <person name="Marz M."/>
            <person name="Spaller T."/>
            <person name="Winckler T."/>
            <person name="Schaap P."/>
            <person name="Glockner G."/>
        </authorList>
    </citation>
    <scope>NUCLEOTIDE SEQUENCE [LARGE SCALE GENOMIC DNA]</scope>
    <source>
        <strain evidence="10 12">Jena</strain>
    </source>
</reference>
<organism evidence="10 12">
    <name type="scientific">Planoprotostelium fungivorum</name>
    <dbReference type="NCBI Taxonomy" id="1890364"/>
    <lineage>
        <taxon>Eukaryota</taxon>
        <taxon>Amoebozoa</taxon>
        <taxon>Evosea</taxon>
        <taxon>Variosea</taxon>
        <taxon>Cavosteliida</taxon>
        <taxon>Cavosteliaceae</taxon>
        <taxon>Planoprotostelium</taxon>
    </lineage>
</organism>
<evidence type="ECO:0000313" key="11">
    <source>
        <dbReference type="EMBL" id="PRP83299.1"/>
    </source>
</evidence>
<dbReference type="InterPro" id="IPR009075">
    <property type="entry name" value="AcylCo_DH/oxidase_C"/>
</dbReference>
<dbReference type="OrthoDB" id="10254877at2759"/>
<dbReference type="SUPFAM" id="SSF56645">
    <property type="entry name" value="Acyl-CoA dehydrogenase NM domain-like"/>
    <property type="match status" value="1"/>
</dbReference>
<dbReference type="EMBL" id="MDYQ01000085">
    <property type="protein sequence ID" value="PRP83299.1"/>
    <property type="molecule type" value="Genomic_DNA"/>
</dbReference>
<dbReference type="InterPro" id="IPR050741">
    <property type="entry name" value="Acyl-CoA_dehydrogenase"/>
</dbReference>
<feature type="domain" description="Acyl-CoA oxidase/dehydrogenase middle" evidence="8">
    <location>
        <begin position="173"/>
        <end position="256"/>
    </location>
</feature>
<dbReference type="InterPro" id="IPR013786">
    <property type="entry name" value="AcylCoA_DH/ox_N"/>
</dbReference>
<dbReference type="Pfam" id="PF02771">
    <property type="entry name" value="Acyl-CoA_dh_N"/>
    <property type="match status" value="1"/>
</dbReference>
<evidence type="ECO:0000256" key="6">
    <source>
        <dbReference type="RuleBase" id="RU362125"/>
    </source>
</evidence>